<evidence type="ECO:0000256" key="1">
    <source>
        <dbReference type="ARBA" id="ARBA00003236"/>
    </source>
</evidence>
<dbReference type="SUPFAM" id="SSF88713">
    <property type="entry name" value="Glycoside hydrolase/deacetylase"/>
    <property type="match status" value="1"/>
</dbReference>
<keyword evidence="5" id="KW-1133">Transmembrane helix</keyword>
<dbReference type="PANTHER" id="PTHR10587:SF125">
    <property type="entry name" value="POLYSACCHARIDE DEACETYLASE YHEN-RELATED"/>
    <property type="match status" value="1"/>
</dbReference>
<evidence type="ECO:0000313" key="8">
    <source>
        <dbReference type="Proteomes" id="UP000070498"/>
    </source>
</evidence>
<dbReference type="OrthoDB" id="9784220at2"/>
<dbReference type="InterPro" id="IPR011330">
    <property type="entry name" value="Glyco_hydro/deAcase_b/a-brl"/>
</dbReference>
<dbReference type="InterPro" id="IPR002509">
    <property type="entry name" value="NODB_dom"/>
</dbReference>
<dbReference type="RefSeq" id="WP_067644519.1">
    <property type="nucleotide sequence ID" value="NZ_KQ961024.1"/>
</dbReference>
<dbReference type="CDD" id="cd10956">
    <property type="entry name" value="CE4_BH1302_like"/>
    <property type="match status" value="1"/>
</dbReference>
<dbReference type="Pfam" id="PF01522">
    <property type="entry name" value="Polysacc_deac_1"/>
    <property type="match status" value="1"/>
</dbReference>
<dbReference type="GO" id="GO:0005975">
    <property type="term" value="P:carbohydrate metabolic process"/>
    <property type="evidence" value="ECO:0007669"/>
    <property type="project" value="InterPro"/>
</dbReference>
<organism evidence="7 8">
    <name type="scientific">Agrobacterium bohemicum</name>
    <dbReference type="NCBI Taxonomy" id="2052828"/>
    <lineage>
        <taxon>Bacteria</taxon>
        <taxon>Pseudomonadati</taxon>
        <taxon>Pseudomonadota</taxon>
        <taxon>Alphaproteobacteria</taxon>
        <taxon>Hyphomicrobiales</taxon>
        <taxon>Rhizobiaceae</taxon>
        <taxon>Rhizobium/Agrobacterium group</taxon>
        <taxon>Agrobacterium</taxon>
    </lineage>
</organism>
<dbReference type="Proteomes" id="UP000070498">
    <property type="component" value="Unassembled WGS sequence"/>
</dbReference>
<name>A0A135P4G3_9HYPH</name>
<dbReference type="AlphaFoldDB" id="A0A135P4G3"/>
<keyword evidence="5" id="KW-0812">Transmembrane</keyword>
<proteinExistence type="inferred from homology"/>
<dbReference type="PANTHER" id="PTHR10587">
    <property type="entry name" value="GLYCOSYL TRANSFERASE-RELATED"/>
    <property type="match status" value="1"/>
</dbReference>
<evidence type="ECO:0000256" key="3">
    <source>
        <dbReference type="ARBA" id="ARBA00020071"/>
    </source>
</evidence>
<protein>
    <recommendedName>
        <fullName evidence="3">Chitooligosaccharide deacetylase</fullName>
    </recommendedName>
    <alternativeName>
        <fullName evidence="4">Nodulation protein B</fullName>
    </alternativeName>
</protein>
<keyword evidence="8" id="KW-1185">Reference proteome</keyword>
<feature type="domain" description="NodB homology" evidence="6">
    <location>
        <begin position="47"/>
        <end position="229"/>
    </location>
</feature>
<dbReference type="EMBL" id="LNUW01000027">
    <property type="protein sequence ID" value="KXG86258.1"/>
    <property type="molecule type" value="Genomic_DNA"/>
</dbReference>
<evidence type="ECO:0000256" key="4">
    <source>
        <dbReference type="ARBA" id="ARBA00032976"/>
    </source>
</evidence>
<evidence type="ECO:0000256" key="2">
    <source>
        <dbReference type="ARBA" id="ARBA00010973"/>
    </source>
</evidence>
<sequence length="240" mass="26915">MKTRRIVTGSGIVAVLLLAIVSLHLYSNARTTQLFGDIVARVETNRPVVALTFDDGPSVRFTTDVLTILKERDVKATFFLIGKEMAENLPQARLIAYAGHEIGNHSYTHSNMAWMGPGSVKDEIERTDAAIRSAGYRGEILFRPPYGKKLLTLPWYLSQHDRKTIMWDVEPESYPEVAGNADAMTQYVVDNAKDGSIILLHVMYRSRDVSRQALPHIIDGLRQRGFGFVTASELLKDRQP</sequence>
<evidence type="ECO:0000259" key="6">
    <source>
        <dbReference type="PROSITE" id="PS51677"/>
    </source>
</evidence>
<reference evidence="7 8" key="1">
    <citation type="submission" date="2015-11" db="EMBL/GenBank/DDBJ databases">
        <title>Draft genome sequence of Agrobacterium sp. R89-1.</title>
        <authorList>
            <person name="Zahradnik J."/>
            <person name="Kyslikova E."/>
            <person name="Palyzova A."/>
            <person name="Kyslik P."/>
        </authorList>
    </citation>
    <scope>NUCLEOTIDE SEQUENCE [LARGE SCALE GENOMIC DNA]</scope>
    <source>
        <strain evidence="7 8">R89-1</strain>
    </source>
</reference>
<feature type="transmembrane region" description="Helical" evidence="5">
    <location>
        <begin position="7"/>
        <end position="26"/>
    </location>
</feature>
<evidence type="ECO:0000256" key="5">
    <source>
        <dbReference type="SAM" id="Phobius"/>
    </source>
</evidence>
<comment type="caution">
    <text evidence="7">The sequence shown here is derived from an EMBL/GenBank/DDBJ whole genome shotgun (WGS) entry which is preliminary data.</text>
</comment>
<accession>A0A135P4G3</accession>
<dbReference type="GO" id="GO:0016810">
    <property type="term" value="F:hydrolase activity, acting on carbon-nitrogen (but not peptide) bonds"/>
    <property type="evidence" value="ECO:0007669"/>
    <property type="project" value="InterPro"/>
</dbReference>
<evidence type="ECO:0000313" key="7">
    <source>
        <dbReference type="EMBL" id="KXG86258.1"/>
    </source>
</evidence>
<dbReference type="InterPro" id="IPR050248">
    <property type="entry name" value="Polysacc_deacetylase_ArnD"/>
</dbReference>
<keyword evidence="5" id="KW-0472">Membrane</keyword>
<dbReference type="Gene3D" id="3.20.20.370">
    <property type="entry name" value="Glycoside hydrolase/deacetylase"/>
    <property type="match status" value="1"/>
</dbReference>
<comment type="similarity">
    <text evidence="2">Belongs to the polysaccharide deacetylase family.</text>
</comment>
<dbReference type="PROSITE" id="PS51677">
    <property type="entry name" value="NODB"/>
    <property type="match status" value="1"/>
</dbReference>
<gene>
    <name evidence="7" type="ORF">ATO67_03635</name>
</gene>
<dbReference type="STRING" id="2052828.ATO67_03635"/>
<comment type="function">
    <text evidence="1">Is involved in generating a small heat-stable compound (Nod), an acylated oligomer of N-acetylglucosamine, that stimulates mitosis in various plant protoplasts.</text>
</comment>